<gene>
    <name evidence="7" type="ORF">GM676_24395</name>
</gene>
<name>A0A6L6PPV4_9BURK</name>
<evidence type="ECO:0000256" key="5">
    <source>
        <dbReference type="SAM" id="Phobius"/>
    </source>
</evidence>
<dbReference type="GO" id="GO:0004888">
    <property type="term" value="F:transmembrane signaling receptor activity"/>
    <property type="evidence" value="ECO:0007669"/>
    <property type="project" value="InterPro"/>
</dbReference>
<sequence>MKVVTRLGLGFGLVALLLAIVTLFGIYRMGRMQEQVTDIVDVNSVQSKLLAKMDLTVTERALALRNLILLSEEQQEEIQIEFKRIVAQSEKYEQAQNKLGEMFATQRGTSPEEMALYDKIKQQAQLAAPFVAKAKALIEAKKNTEAYQLLRFEFRPVQKKWWELLRELAAIEETQNVEGAAAIKQSYQQTRSLMLLLGGLALLCSVVAAVLITRSLTRQLGGEPGYAAGIATRVAAGDLSVEIDTAPDDRSSVVFAMKTMRDGLANMVGQVHDSAGAIESASVQIAAGNLDLSSRTEQQAAALEETSSSMDELASIVKQNADSARQANELAASASAIALKGGSVVAQVVGTMGSINESAGKIGNIIGVIDGIAFQTNILALNAAVEAARAGEQGRGFAVVATEVRNLAQRSASAAHEIKALIGDSMEKVEIGTRLVDQAGATMDDIVGSIQRVTHIMEEISSATQEQSAGIDQVSQALTQMDHVTQQNAALVEEASAAAASLQDQASGLVGMVGMFKLDGAHGGTARTAVVSPLARRKTPAAPVRITAPARRRVAAGAEDWEEF</sequence>
<organism evidence="7 8">
    <name type="scientific">Duganella radicis</name>
    <dbReference type="NCBI Taxonomy" id="551988"/>
    <lineage>
        <taxon>Bacteria</taxon>
        <taxon>Pseudomonadati</taxon>
        <taxon>Pseudomonadota</taxon>
        <taxon>Betaproteobacteria</taxon>
        <taxon>Burkholderiales</taxon>
        <taxon>Oxalobacteraceae</taxon>
        <taxon>Telluria group</taxon>
        <taxon>Duganella</taxon>
    </lineage>
</organism>
<keyword evidence="2" id="KW-0488">Methylation</keyword>
<evidence type="ECO:0000313" key="8">
    <source>
        <dbReference type="Proteomes" id="UP000475582"/>
    </source>
</evidence>
<dbReference type="CDD" id="cd19411">
    <property type="entry name" value="MCP2201-like_sensor"/>
    <property type="match status" value="1"/>
</dbReference>
<keyword evidence="5" id="KW-0472">Membrane</keyword>
<keyword evidence="4" id="KW-0807">Transducer</keyword>
<protein>
    <submittedName>
        <fullName evidence="7">Methyl-accepting chemotaxis protein</fullName>
    </submittedName>
</protein>
<comment type="subcellular location">
    <subcellularLocation>
        <location evidence="1">Membrane</location>
    </subcellularLocation>
</comment>
<dbReference type="SUPFAM" id="SSF58104">
    <property type="entry name" value="Methyl-accepting chemotaxis protein (MCP) signaling domain"/>
    <property type="match status" value="1"/>
</dbReference>
<evidence type="ECO:0000256" key="2">
    <source>
        <dbReference type="ARBA" id="ARBA00022481"/>
    </source>
</evidence>
<dbReference type="Pfam" id="PF12729">
    <property type="entry name" value="4HB_MCP_1"/>
    <property type="match status" value="1"/>
</dbReference>
<keyword evidence="5" id="KW-0812">Transmembrane</keyword>
<comment type="similarity">
    <text evidence="3">Belongs to the methyl-accepting chemotaxis (MCP) protein family.</text>
</comment>
<comment type="caution">
    <text evidence="7">The sequence shown here is derived from an EMBL/GenBank/DDBJ whole genome shotgun (WGS) entry which is preliminary data.</text>
</comment>
<dbReference type="AlphaFoldDB" id="A0A6L6PPV4"/>
<feature type="transmembrane region" description="Helical" evidence="5">
    <location>
        <begin position="193"/>
        <end position="212"/>
    </location>
</feature>
<dbReference type="InterPro" id="IPR051310">
    <property type="entry name" value="MCP_chemotaxis"/>
</dbReference>
<evidence type="ECO:0000259" key="6">
    <source>
        <dbReference type="PROSITE" id="PS50111"/>
    </source>
</evidence>
<evidence type="ECO:0000256" key="3">
    <source>
        <dbReference type="ARBA" id="ARBA00029447"/>
    </source>
</evidence>
<dbReference type="Proteomes" id="UP000475582">
    <property type="component" value="Unassembled WGS sequence"/>
</dbReference>
<feature type="transmembrane region" description="Helical" evidence="5">
    <location>
        <begin position="6"/>
        <end position="27"/>
    </location>
</feature>
<keyword evidence="8" id="KW-1185">Reference proteome</keyword>
<proteinExistence type="inferred from homology"/>
<dbReference type="CDD" id="cd11386">
    <property type="entry name" value="MCP_signal"/>
    <property type="match status" value="1"/>
</dbReference>
<dbReference type="InterPro" id="IPR047347">
    <property type="entry name" value="YvaQ-like_sensor"/>
</dbReference>
<dbReference type="PANTHER" id="PTHR43531:SF14">
    <property type="entry name" value="METHYL-ACCEPTING CHEMOTAXIS PROTEIN I-RELATED"/>
    <property type="match status" value="1"/>
</dbReference>
<evidence type="ECO:0000256" key="4">
    <source>
        <dbReference type="PROSITE-ProRule" id="PRU00284"/>
    </source>
</evidence>
<dbReference type="PRINTS" id="PR00260">
    <property type="entry name" value="CHEMTRNSDUCR"/>
</dbReference>
<feature type="domain" description="Methyl-accepting transducer" evidence="6">
    <location>
        <begin position="274"/>
        <end position="503"/>
    </location>
</feature>
<reference evidence="7 8" key="1">
    <citation type="submission" date="2019-11" db="EMBL/GenBank/DDBJ databases">
        <title>Type strains purchased from KCTC, JCM and DSMZ.</title>
        <authorList>
            <person name="Lu H."/>
        </authorList>
    </citation>
    <scope>NUCLEOTIDE SEQUENCE [LARGE SCALE GENOMIC DNA]</scope>
    <source>
        <strain evidence="7 8">KCTC 22382</strain>
    </source>
</reference>
<dbReference type="GO" id="GO:0005886">
    <property type="term" value="C:plasma membrane"/>
    <property type="evidence" value="ECO:0007669"/>
    <property type="project" value="TreeGrafter"/>
</dbReference>
<dbReference type="GO" id="GO:0007165">
    <property type="term" value="P:signal transduction"/>
    <property type="evidence" value="ECO:0007669"/>
    <property type="project" value="UniProtKB-KW"/>
</dbReference>
<dbReference type="Gene3D" id="1.10.287.950">
    <property type="entry name" value="Methyl-accepting chemotaxis protein"/>
    <property type="match status" value="1"/>
</dbReference>
<dbReference type="GO" id="GO:0006935">
    <property type="term" value="P:chemotaxis"/>
    <property type="evidence" value="ECO:0007669"/>
    <property type="project" value="InterPro"/>
</dbReference>
<dbReference type="OrthoDB" id="5441488at2"/>
<dbReference type="SMART" id="SM00283">
    <property type="entry name" value="MA"/>
    <property type="match status" value="1"/>
</dbReference>
<dbReference type="FunFam" id="1.10.287.950:FF:000001">
    <property type="entry name" value="Methyl-accepting chemotaxis sensory transducer"/>
    <property type="match status" value="1"/>
</dbReference>
<dbReference type="InterPro" id="IPR024478">
    <property type="entry name" value="HlyB_4HB_MCP"/>
</dbReference>
<evidence type="ECO:0000256" key="1">
    <source>
        <dbReference type="ARBA" id="ARBA00004370"/>
    </source>
</evidence>
<dbReference type="InterPro" id="IPR004089">
    <property type="entry name" value="MCPsignal_dom"/>
</dbReference>
<keyword evidence="5" id="KW-1133">Transmembrane helix</keyword>
<accession>A0A6L6PPV4</accession>
<dbReference type="EMBL" id="WNKY01000039">
    <property type="protein sequence ID" value="MTV40707.1"/>
    <property type="molecule type" value="Genomic_DNA"/>
</dbReference>
<dbReference type="PANTHER" id="PTHR43531">
    <property type="entry name" value="PROTEIN ICFG"/>
    <property type="match status" value="1"/>
</dbReference>
<dbReference type="PROSITE" id="PS50111">
    <property type="entry name" value="CHEMOTAXIS_TRANSDUC_2"/>
    <property type="match status" value="1"/>
</dbReference>
<evidence type="ECO:0000313" key="7">
    <source>
        <dbReference type="EMBL" id="MTV40707.1"/>
    </source>
</evidence>
<dbReference type="InterPro" id="IPR004090">
    <property type="entry name" value="Chemotax_Me-accpt_rcpt"/>
</dbReference>
<dbReference type="Pfam" id="PF00015">
    <property type="entry name" value="MCPsignal"/>
    <property type="match status" value="1"/>
</dbReference>